<name>A0ABS9W2E0_9PROT</name>
<gene>
    <name evidence="2" type="ORF">MON41_06775</name>
</gene>
<dbReference type="Proteomes" id="UP001201985">
    <property type="component" value="Unassembled WGS sequence"/>
</dbReference>
<keyword evidence="3" id="KW-1185">Reference proteome</keyword>
<dbReference type="PROSITE" id="PS50943">
    <property type="entry name" value="HTH_CROC1"/>
    <property type="match status" value="1"/>
</dbReference>
<dbReference type="Pfam" id="PF01381">
    <property type="entry name" value="HTH_3"/>
    <property type="match status" value="1"/>
</dbReference>
<evidence type="ECO:0000313" key="3">
    <source>
        <dbReference type="Proteomes" id="UP001201985"/>
    </source>
</evidence>
<sequence length="90" mass="9448">MNDAITPAQCRAGRALLNWSREALAEASGVPSRTLADFELRNTKPRATTTRRLVEALQAAGVLLLTGDGAQGVGVRLRAPEQAPAPPEAS</sequence>
<evidence type="ECO:0000259" key="1">
    <source>
        <dbReference type="PROSITE" id="PS50943"/>
    </source>
</evidence>
<organism evidence="2 3">
    <name type="scientific">Teichococcus vastitatis</name>
    <dbReference type="NCBI Taxonomy" id="2307076"/>
    <lineage>
        <taxon>Bacteria</taxon>
        <taxon>Pseudomonadati</taxon>
        <taxon>Pseudomonadota</taxon>
        <taxon>Alphaproteobacteria</taxon>
        <taxon>Acetobacterales</taxon>
        <taxon>Roseomonadaceae</taxon>
        <taxon>Roseomonas</taxon>
    </lineage>
</organism>
<reference evidence="2 3" key="1">
    <citation type="submission" date="2022-03" db="EMBL/GenBank/DDBJ databases">
        <title>Complete genome analysis of Roseomonas KG 17.1 : a prolific producer of plant growth promoters.</title>
        <authorList>
            <person name="Saadouli I."/>
            <person name="Najjari A."/>
            <person name="Mosbah A."/>
            <person name="Ouzari H.I."/>
        </authorList>
    </citation>
    <scope>NUCLEOTIDE SEQUENCE [LARGE SCALE GENOMIC DNA]</scope>
    <source>
        <strain evidence="2 3">KG17-1</strain>
    </source>
</reference>
<dbReference type="EMBL" id="JALBUU010000004">
    <property type="protein sequence ID" value="MCI0753462.1"/>
    <property type="molecule type" value="Genomic_DNA"/>
</dbReference>
<dbReference type="InterPro" id="IPR001387">
    <property type="entry name" value="Cro/C1-type_HTH"/>
</dbReference>
<proteinExistence type="predicted"/>
<comment type="caution">
    <text evidence="2">The sequence shown here is derived from an EMBL/GenBank/DDBJ whole genome shotgun (WGS) entry which is preliminary data.</text>
</comment>
<protein>
    <submittedName>
        <fullName evidence="2">Helix-turn-helix transcriptional regulator</fullName>
    </submittedName>
</protein>
<dbReference type="RefSeq" id="WP_241792689.1">
    <property type="nucleotide sequence ID" value="NZ_JALBUU010000004.1"/>
</dbReference>
<dbReference type="CDD" id="cd00093">
    <property type="entry name" value="HTH_XRE"/>
    <property type="match status" value="1"/>
</dbReference>
<dbReference type="Gene3D" id="1.10.260.40">
    <property type="entry name" value="lambda repressor-like DNA-binding domains"/>
    <property type="match status" value="1"/>
</dbReference>
<dbReference type="InterPro" id="IPR010982">
    <property type="entry name" value="Lambda_DNA-bd_dom_sf"/>
</dbReference>
<dbReference type="SUPFAM" id="SSF47413">
    <property type="entry name" value="lambda repressor-like DNA-binding domains"/>
    <property type="match status" value="1"/>
</dbReference>
<dbReference type="SMART" id="SM00530">
    <property type="entry name" value="HTH_XRE"/>
    <property type="match status" value="1"/>
</dbReference>
<accession>A0ABS9W2E0</accession>
<feature type="domain" description="HTH cro/C1-type" evidence="1">
    <location>
        <begin position="14"/>
        <end position="64"/>
    </location>
</feature>
<evidence type="ECO:0000313" key="2">
    <source>
        <dbReference type="EMBL" id="MCI0753462.1"/>
    </source>
</evidence>